<feature type="transmembrane region" description="Helical" evidence="5">
    <location>
        <begin position="364"/>
        <end position="392"/>
    </location>
</feature>
<keyword evidence="5" id="KW-1133">Transmembrane helix</keyword>
<dbReference type="EMBL" id="SHKW01000001">
    <property type="protein sequence ID" value="RZU43047.1"/>
    <property type="molecule type" value="Genomic_DNA"/>
</dbReference>
<dbReference type="InterPro" id="IPR030374">
    <property type="entry name" value="PABS"/>
</dbReference>
<feature type="transmembrane region" description="Helical" evidence="5">
    <location>
        <begin position="246"/>
        <end position="267"/>
    </location>
</feature>
<feature type="transmembrane region" description="Helical" evidence="5">
    <location>
        <begin position="287"/>
        <end position="306"/>
    </location>
</feature>
<dbReference type="GO" id="GO:0016740">
    <property type="term" value="F:transferase activity"/>
    <property type="evidence" value="ECO:0007669"/>
    <property type="project" value="UniProtKB-UniRule"/>
</dbReference>
<keyword evidence="2 4" id="KW-0808">Transferase</keyword>
<dbReference type="SUPFAM" id="SSF103473">
    <property type="entry name" value="MFS general substrate transporter"/>
    <property type="match status" value="1"/>
</dbReference>
<feature type="domain" description="PABS" evidence="6">
    <location>
        <begin position="483"/>
        <end position="727"/>
    </location>
</feature>
<feature type="transmembrane region" description="Helical" evidence="5">
    <location>
        <begin position="140"/>
        <end position="164"/>
    </location>
</feature>
<feature type="transmembrane region" description="Helical" evidence="5">
    <location>
        <begin position="404"/>
        <end position="427"/>
    </location>
</feature>
<dbReference type="InterPro" id="IPR029063">
    <property type="entry name" value="SAM-dependent_MTases_sf"/>
</dbReference>
<dbReference type="Proteomes" id="UP000292958">
    <property type="component" value="Unassembled WGS sequence"/>
</dbReference>
<feature type="transmembrane region" description="Helical" evidence="5">
    <location>
        <begin position="206"/>
        <end position="225"/>
    </location>
</feature>
<dbReference type="PROSITE" id="PS51006">
    <property type="entry name" value="PABS_2"/>
    <property type="match status" value="1"/>
</dbReference>
<evidence type="ECO:0000313" key="8">
    <source>
        <dbReference type="Proteomes" id="UP000292958"/>
    </source>
</evidence>
<dbReference type="InterPro" id="IPR036259">
    <property type="entry name" value="MFS_trans_sf"/>
</dbReference>
<organism evidence="7 8">
    <name type="scientific">Edaphobacter modestus</name>
    <dbReference type="NCBI Taxonomy" id="388466"/>
    <lineage>
        <taxon>Bacteria</taxon>
        <taxon>Pseudomonadati</taxon>
        <taxon>Acidobacteriota</taxon>
        <taxon>Terriglobia</taxon>
        <taxon>Terriglobales</taxon>
        <taxon>Acidobacteriaceae</taxon>
        <taxon>Edaphobacter</taxon>
    </lineage>
</organism>
<evidence type="ECO:0000313" key="7">
    <source>
        <dbReference type="EMBL" id="RZU43047.1"/>
    </source>
</evidence>
<proteinExistence type="inferred from homology"/>
<comment type="caution">
    <text evidence="4">Lacks conserved residue(s) required for the propagation of feature annotation.</text>
</comment>
<evidence type="ECO:0000256" key="1">
    <source>
        <dbReference type="ARBA" id="ARBA00007867"/>
    </source>
</evidence>
<dbReference type="PANTHER" id="PTHR43317">
    <property type="entry name" value="THERMOSPERMINE SYNTHASE ACAULIS5"/>
    <property type="match status" value="1"/>
</dbReference>
<protein>
    <submittedName>
        <fullName evidence="7">Spermidine synthase</fullName>
    </submittedName>
</protein>
<dbReference type="Pfam" id="PF01564">
    <property type="entry name" value="Spermine_synth"/>
    <property type="match status" value="1"/>
</dbReference>
<evidence type="ECO:0000256" key="2">
    <source>
        <dbReference type="ARBA" id="ARBA00022679"/>
    </source>
</evidence>
<reference evidence="7 8" key="1">
    <citation type="submission" date="2019-02" db="EMBL/GenBank/DDBJ databases">
        <title>Genomic Encyclopedia of Archaeal and Bacterial Type Strains, Phase II (KMG-II): from individual species to whole genera.</title>
        <authorList>
            <person name="Goeker M."/>
        </authorList>
    </citation>
    <scope>NUCLEOTIDE SEQUENCE [LARGE SCALE GENOMIC DNA]</scope>
    <source>
        <strain evidence="7 8">DSM 18101</strain>
    </source>
</reference>
<evidence type="ECO:0000256" key="4">
    <source>
        <dbReference type="PROSITE-ProRule" id="PRU00354"/>
    </source>
</evidence>
<keyword evidence="5" id="KW-0472">Membrane</keyword>
<gene>
    <name evidence="7" type="ORF">BDD14_4656</name>
</gene>
<dbReference type="Gene3D" id="3.40.50.150">
    <property type="entry name" value="Vaccinia Virus protein VP39"/>
    <property type="match status" value="1"/>
</dbReference>
<dbReference type="AlphaFoldDB" id="A0A4Q7YYS7"/>
<dbReference type="NCBIfam" id="NF037959">
    <property type="entry name" value="MFS_SpdSyn"/>
    <property type="match status" value="2"/>
</dbReference>
<feature type="transmembrane region" description="Helical" evidence="5">
    <location>
        <begin position="318"/>
        <end position="344"/>
    </location>
</feature>
<dbReference type="PANTHER" id="PTHR43317:SF1">
    <property type="entry name" value="THERMOSPERMINE SYNTHASE ACAULIS5"/>
    <property type="match status" value="1"/>
</dbReference>
<keyword evidence="3 4" id="KW-0620">Polyamine biosynthesis</keyword>
<feature type="transmembrane region" description="Helical" evidence="5">
    <location>
        <begin position="461"/>
        <end position="479"/>
    </location>
</feature>
<name>A0A4Q7YYS7_9BACT</name>
<dbReference type="GO" id="GO:0006596">
    <property type="term" value="P:polyamine biosynthetic process"/>
    <property type="evidence" value="ECO:0007669"/>
    <property type="project" value="UniProtKB-UniRule"/>
</dbReference>
<evidence type="ECO:0000256" key="3">
    <source>
        <dbReference type="ARBA" id="ARBA00023115"/>
    </source>
</evidence>
<feature type="transmembrane region" description="Helical" evidence="5">
    <location>
        <begin position="176"/>
        <end position="200"/>
    </location>
</feature>
<evidence type="ECO:0000259" key="6">
    <source>
        <dbReference type="PROSITE" id="PS51006"/>
    </source>
</evidence>
<keyword evidence="5" id="KW-0812">Transmembrane</keyword>
<accession>A0A4Q7YYS7</accession>
<dbReference type="Gene3D" id="1.20.1250.20">
    <property type="entry name" value="MFS general substrate transporter like domains"/>
    <property type="match status" value="1"/>
</dbReference>
<comment type="caution">
    <text evidence="7">The sequence shown here is derived from an EMBL/GenBank/DDBJ whole genome shotgun (WGS) entry which is preliminary data.</text>
</comment>
<feature type="transmembrane region" description="Helical" evidence="5">
    <location>
        <begin position="67"/>
        <end position="89"/>
    </location>
</feature>
<feature type="transmembrane region" description="Helical" evidence="5">
    <location>
        <begin position="433"/>
        <end position="454"/>
    </location>
</feature>
<keyword evidence="8" id="KW-1185">Reference proteome</keyword>
<feature type="transmembrane region" description="Helical" evidence="5">
    <location>
        <begin position="34"/>
        <end position="55"/>
    </location>
</feature>
<comment type="similarity">
    <text evidence="1">Belongs to the spermidine/spermine synthase family.</text>
</comment>
<dbReference type="RefSeq" id="WP_242618122.1">
    <property type="nucleotide sequence ID" value="NZ_SHKW01000001.1"/>
</dbReference>
<feature type="transmembrane region" description="Helical" evidence="5">
    <location>
        <begin position="101"/>
        <end position="120"/>
    </location>
</feature>
<sequence>MNPVKVFSVPKMKKTAIKNAREVAPVARDHSGAALLYCALLFLSGVAALVYQVLWVRQLSLVVGVELYSITVAVSAFFAGLAGGGAMFGRVADRVVSALRLYVVLEVAVALCAVATTLVLPHAAMPFVWMQEHVGVLSWVLPFVLVGVPAFVMGGTLPVAVRALRASGQEAAREGGLLYAANTAGGIVGALVASFALLPWFGVRGAALAAGCLNMAAAGIALALARREDAERAREASREVGEERGAVGVPVAPGMALALYAVAGGIALGYEVVWSQALGQFVSTRAFAFSIVLAVYLAGVAAGSGVGSRLAGRLRDSWGVFGLLIAGAGLVAMLEFAALGPWLVELQTVVGGAVLAATGSQAMRMYASFAVAGMGMVFVPTLLLGAAFPVALRLMVGAKHVGRDVGAVVAANTTGGIAGTLVTGFVLVPQIGLVRTLSLLAIAAVAVGLIAALLGAGVRRGMTWAIGGMGVAVVVAASLTPPDRLANLLLETRGGGVLVFYEEGRGATVAVAQQRAKDNVFRRLFIQGVSNSGDAMPSMRYMRLQAMLPLLIHDGEPKSALVVGFGTGITAGEILRYPGLETRVCAELLPAVVRSGEMFPENYKAWSDPRMQIRIRDGRQELMRSKERYDVIALEPPPPSAQGVANLYSTEFYELAKSRLAPKGLFAQWLPIATQNVEETRSLVRSFLDAFPHATLWTTELHEMLLVGSESPIRLDAQVMAQRFASETVTASLKAVGVESPAAALATWVTGREGLETFAAGAKPVTDDRPGIEYGAWVKPSEITRVLPELLSLKTEVPVEAADVTLRAEVERRRATLMDFYTAGLAAYGGDQQAWGQAVARVKKAEPGNAYYGWVIGRD</sequence>
<dbReference type="SUPFAM" id="SSF53335">
    <property type="entry name" value="S-adenosyl-L-methionine-dependent methyltransferases"/>
    <property type="match status" value="1"/>
</dbReference>
<evidence type="ECO:0000256" key="5">
    <source>
        <dbReference type="SAM" id="Phobius"/>
    </source>
</evidence>